<keyword evidence="2" id="KW-1185">Reference proteome</keyword>
<dbReference type="OrthoDB" id="373421at2157"/>
<name>C7P3G9_HALMD</name>
<reference evidence="1 2" key="1">
    <citation type="journal article" date="2009" name="Stand. Genomic Sci.">
        <title>Complete genome sequence of Halomicrobium mukohataei type strain (arg-2).</title>
        <authorList>
            <person name="Tindall B.J."/>
            <person name="Schneider S."/>
            <person name="Lapidus A."/>
            <person name="Copeland A."/>
            <person name="Glavina Del Rio T."/>
            <person name="Nolan M."/>
            <person name="Lucas S."/>
            <person name="Chen F."/>
            <person name="Tice H."/>
            <person name="Cheng J.F."/>
            <person name="Saunders E."/>
            <person name="Bruce D."/>
            <person name="Goodwin L."/>
            <person name="Pitluck S."/>
            <person name="Mikhailova N."/>
            <person name="Pati A."/>
            <person name="Ivanova N."/>
            <person name="Mavrommatis K."/>
            <person name="Chen A."/>
            <person name="Palaniappan K."/>
            <person name="Chain P."/>
            <person name="Land M."/>
            <person name="Hauser L."/>
            <person name="Chang Y.J."/>
            <person name="Jeffries C.D."/>
            <person name="Brettin T."/>
            <person name="Han C."/>
            <person name="Rohde M."/>
            <person name="Goker M."/>
            <person name="Bristow J."/>
            <person name="Eisen J.A."/>
            <person name="Markowitz V."/>
            <person name="Hugenholtz P."/>
            <person name="Klenk H.P."/>
            <person name="Kyrpides N.C."/>
            <person name="Detter J.C."/>
        </authorList>
    </citation>
    <scope>NUCLEOTIDE SEQUENCE [LARGE SCALE GENOMIC DNA]</scope>
    <source>
        <strain evidence="2">ATCC 700874 / DSM 12286 / JCM 9738 / NCIMB 13541</strain>
    </source>
</reference>
<proteinExistence type="predicted"/>
<dbReference type="EMBL" id="CP001688">
    <property type="protein sequence ID" value="ACV47641.1"/>
    <property type="molecule type" value="Genomic_DNA"/>
</dbReference>
<evidence type="ECO:0000313" key="1">
    <source>
        <dbReference type="EMBL" id="ACV47641.1"/>
    </source>
</evidence>
<dbReference type="STRING" id="485914.Hmuk_1526"/>
<protein>
    <submittedName>
        <fullName evidence="1">Uncharacterized protein</fullName>
    </submittedName>
</protein>
<dbReference type="HOGENOM" id="CLU_2968357_0_0_2"/>
<evidence type="ECO:0000313" key="2">
    <source>
        <dbReference type="Proteomes" id="UP000001746"/>
    </source>
</evidence>
<gene>
    <name evidence="1" type="ordered locus">Hmuk_1526</name>
</gene>
<accession>C7P3G9</accession>
<organism evidence="1 2">
    <name type="scientific">Halomicrobium mukohataei (strain ATCC 700874 / DSM 12286 / JCM 9738 / NCIMB 13541)</name>
    <name type="common">Haloarcula mukohataei</name>
    <dbReference type="NCBI Taxonomy" id="485914"/>
    <lineage>
        <taxon>Archaea</taxon>
        <taxon>Methanobacteriati</taxon>
        <taxon>Methanobacteriota</taxon>
        <taxon>Stenosarchaea group</taxon>
        <taxon>Halobacteria</taxon>
        <taxon>Halobacteriales</taxon>
        <taxon>Haloarculaceae</taxon>
        <taxon>Halomicrobium</taxon>
    </lineage>
</organism>
<dbReference type="AlphaFoldDB" id="C7P3G9"/>
<dbReference type="GeneID" id="59369208"/>
<dbReference type="Proteomes" id="UP000001746">
    <property type="component" value="Chromosome"/>
</dbReference>
<dbReference type="RefSeq" id="WP_015762486.1">
    <property type="nucleotide sequence ID" value="NC_013202.1"/>
</dbReference>
<dbReference type="KEGG" id="hmu:Hmuk_1526"/>
<sequence>MPQLEVHLSVDAESEPTVYHVDGDLKRPGEAIQAAKELAAEDGHEEIALEEVKLAETA</sequence>